<dbReference type="Gene3D" id="3.90.79.10">
    <property type="entry name" value="Nucleoside Triphosphate Pyrophosphohydrolase"/>
    <property type="match status" value="1"/>
</dbReference>
<dbReference type="HAMAP" id="MF_00298">
    <property type="entry name" value="Nudix_RppH"/>
    <property type="match status" value="1"/>
</dbReference>
<dbReference type="PRINTS" id="PR00502">
    <property type="entry name" value="NUDIXFAMILY"/>
</dbReference>
<proteinExistence type="inferred from homology"/>
<dbReference type="InterPro" id="IPR020476">
    <property type="entry name" value="Nudix_hydrolase"/>
</dbReference>
<comment type="cofactor">
    <cofactor evidence="1">
        <name>Mn(2+)</name>
        <dbReference type="ChEBI" id="CHEBI:29035"/>
    </cofactor>
</comment>
<dbReference type="PANTHER" id="PTHR11839:SF22">
    <property type="entry name" value="NUDIX HYDROLASE 26, CHLOROPLASTIC"/>
    <property type="match status" value="1"/>
</dbReference>
<dbReference type="EC" id="3.6.1.-" evidence="3"/>
<dbReference type="GO" id="GO:0006753">
    <property type="term" value="P:nucleoside phosphate metabolic process"/>
    <property type="evidence" value="ECO:0007669"/>
    <property type="project" value="TreeGrafter"/>
</dbReference>
<dbReference type="GO" id="GO:0019693">
    <property type="term" value="P:ribose phosphate metabolic process"/>
    <property type="evidence" value="ECO:0007669"/>
    <property type="project" value="TreeGrafter"/>
</dbReference>
<dbReference type="SUPFAM" id="SSF55811">
    <property type="entry name" value="Nudix"/>
    <property type="match status" value="1"/>
</dbReference>
<reference evidence="5" key="1">
    <citation type="submission" date="2020-12" db="EMBL/GenBank/DDBJ databases">
        <title>Oil enriched cultivation method for isolating marine PHA-producing bacteria.</title>
        <authorList>
            <person name="Zheng W."/>
            <person name="Yu S."/>
            <person name="Huang Y."/>
        </authorList>
    </citation>
    <scope>NUCLEOTIDE SEQUENCE</scope>
    <source>
        <strain evidence="5">SY-2-12</strain>
    </source>
</reference>
<evidence type="ECO:0000313" key="6">
    <source>
        <dbReference type="Proteomes" id="UP000664096"/>
    </source>
</evidence>
<comment type="similarity">
    <text evidence="3">Belongs to the Nudix hydrolase family. RppH subfamily.</text>
</comment>
<dbReference type="GO" id="GO:0008893">
    <property type="term" value="F:guanosine-3',5'-bis(diphosphate) 3'-diphosphatase activity"/>
    <property type="evidence" value="ECO:0007669"/>
    <property type="project" value="TreeGrafter"/>
</dbReference>
<dbReference type="InterPro" id="IPR015797">
    <property type="entry name" value="NUDIX_hydrolase-like_dom_sf"/>
</dbReference>
<organism evidence="5 6">
    <name type="scientific">Roseibium aggregatum</name>
    <dbReference type="NCBI Taxonomy" id="187304"/>
    <lineage>
        <taxon>Bacteria</taxon>
        <taxon>Pseudomonadati</taxon>
        <taxon>Pseudomonadota</taxon>
        <taxon>Alphaproteobacteria</taxon>
        <taxon>Hyphomicrobiales</taxon>
        <taxon>Stappiaceae</taxon>
        <taxon>Roseibium</taxon>
    </lineage>
</organism>
<protein>
    <recommendedName>
        <fullName evidence="3">RNA pyrophosphohydrolase</fullName>
        <ecNumber evidence="3">3.6.1.-</ecNumber>
    </recommendedName>
    <alternativeName>
        <fullName evidence="3">(Di)nucleoside polyphosphate hydrolase</fullName>
    </alternativeName>
</protein>
<comment type="function">
    <text evidence="3">Accelerates the degradation of transcripts by removing pyrophosphate from the 5'-end of triphosphorylated RNA, leading to a more labile monophosphorylated state that can stimulate subsequent ribonuclease cleavage.</text>
</comment>
<comment type="caution">
    <text evidence="5">The sequence shown here is derived from an EMBL/GenBank/DDBJ whole genome shotgun (WGS) entry which is preliminary data.</text>
</comment>
<dbReference type="InterPro" id="IPR022927">
    <property type="entry name" value="RppH"/>
</dbReference>
<dbReference type="Proteomes" id="UP000664096">
    <property type="component" value="Unassembled WGS sequence"/>
</dbReference>
<dbReference type="CDD" id="cd03671">
    <property type="entry name" value="NUDIX_Ap4A_hydrolase_plant_like"/>
    <property type="match status" value="1"/>
</dbReference>
<dbReference type="PANTHER" id="PTHR11839">
    <property type="entry name" value="UDP/ADP-SUGAR PYROPHOSPHATASE"/>
    <property type="match status" value="1"/>
</dbReference>
<name>A0A939J254_9HYPH</name>
<dbReference type="PROSITE" id="PS51462">
    <property type="entry name" value="NUDIX"/>
    <property type="match status" value="1"/>
</dbReference>
<feature type="short sequence motif" description="Nudix box" evidence="3">
    <location>
        <begin position="57"/>
        <end position="78"/>
    </location>
</feature>
<dbReference type="NCBIfam" id="NF001938">
    <property type="entry name" value="PRK00714.1-5"/>
    <property type="match status" value="1"/>
</dbReference>
<dbReference type="GO" id="GO:0034432">
    <property type="term" value="F:bis(5'-adenosyl)-pentaphosphatase activity"/>
    <property type="evidence" value="ECO:0007669"/>
    <property type="project" value="TreeGrafter"/>
</dbReference>
<accession>A0A939J254</accession>
<keyword evidence="2 3" id="KW-0378">Hydrolase</keyword>
<sequence>MTKLELGPGFPEPQEGLPYRPCVGIMLINPEGRVWIGSRDDGANTSIYEYSWQMPQGGIDKGETPERAARRELYEETSVRSVTLLEEAPEWFAYDYPEDVARSTRKGKYRGQAQRWVAYRFDGREDEIDILTPPDGHTAEFSAWRWEAAARLPELIVPFKRPVYERVVAAFSHLTA</sequence>
<dbReference type="InterPro" id="IPR000086">
    <property type="entry name" value="NUDIX_hydrolase_dom"/>
</dbReference>
<dbReference type="EMBL" id="JAEKJZ010000001">
    <property type="protein sequence ID" value="MBN9668715.1"/>
    <property type="molecule type" value="Genomic_DNA"/>
</dbReference>
<comment type="cofactor">
    <cofactor evidence="3">
        <name>a divalent metal cation</name>
        <dbReference type="ChEBI" id="CHEBI:60240"/>
    </cofactor>
</comment>
<evidence type="ECO:0000313" key="5">
    <source>
        <dbReference type="EMBL" id="MBN9668715.1"/>
    </source>
</evidence>
<gene>
    <name evidence="3" type="primary">rppH</name>
    <name evidence="3" type="synonym">nudH</name>
    <name evidence="5" type="ORF">JF539_00100</name>
</gene>
<evidence type="ECO:0000259" key="4">
    <source>
        <dbReference type="PROSITE" id="PS51462"/>
    </source>
</evidence>
<dbReference type="AlphaFoldDB" id="A0A939J254"/>
<evidence type="ECO:0000256" key="1">
    <source>
        <dbReference type="ARBA" id="ARBA00001936"/>
    </source>
</evidence>
<dbReference type="RefSeq" id="WP_207137869.1">
    <property type="nucleotide sequence ID" value="NZ_JAEKJZ010000001.1"/>
</dbReference>
<dbReference type="Pfam" id="PF00293">
    <property type="entry name" value="NUDIX"/>
    <property type="match status" value="1"/>
</dbReference>
<evidence type="ECO:0000256" key="3">
    <source>
        <dbReference type="HAMAP-Rule" id="MF_00298"/>
    </source>
</evidence>
<evidence type="ECO:0000256" key="2">
    <source>
        <dbReference type="ARBA" id="ARBA00022801"/>
    </source>
</evidence>
<feature type="domain" description="Nudix hydrolase" evidence="4">
    <location>
        <begin position="18"/>
        <end position="169"/>
    </location>
</feature>